<reference evidence="1 2" key="1">
    <citation type="submission" date="2021-10" db="EMBL/GenBank/DDBJ databases">
        <title>Anaerobic single-cell dispensing facilitates the cultivation of human gut bacteria.</title>
        <authorList>
            <person name="Afrizal A."/>
        </authorList>
    </citation>
    <scope>NUCLEOTIDE SEQUENCE [LARGE SCALE GENOMIC DNA]</scope>
    <source>
        <strain evidence="1 2">CLA-AA-H200</strain>
    </source>
</reference>
<organism evidence="1 2">
    <name type="scientific">Ruminococcus turbiniformis</name>
    <dbReference type="NCBI Taxonomy" id="2881258"/>
    <lineage>
        <taxon>Bacteria</taxon>
        <taxon>Bacillati</taxon>
        <taxon>Bacillota</taxon>
        <taxon>Clostridia</taxon>
        <taxon>Eubacteriales</taxon>
        <taxon>Oscillospiraceae</taxon>
        <taxon>Ruminococcus</taxon>
    </lineage>
</organism>
<dbReference type="Proteomes" id="UP001198151">
    <property type="component" value="Unassembled WGS sequence"/>
</dbReference>
<keyword evidence="2" id="KW-1185">Reference proteome</keyword>
<gene>
    <name evidence="1" type="ORF">LKD70_06850</name>
</gene>
<sequence length="346" mass="40526">MYGKFIRRTLITAAALLVVFALTIIVIDPFFHYHAPLKGLKPVINDERYQNPGIAERFEYDSVLIGSSMTQNFRVSEFNETFDCDTVKLTYSAVRTGSYKEMFDRAFEGRQIKNVFMGLDIDPLIDTFGNYYFPLPEYLYDDNIFNDVNYVLNKAVMFDNTYHYMKDNLLGTVPDIDDAYMWEGSFSKESALQSVGWDINYRGEPTPYPYYLENARLNLGKNILPAIEAHPETTFYVFLPPYSLLWWNMRLNYGDLDSILDVVEYAEGELLKYDNVKLFNFQGVEEVVTDLNLYKDYNHYGPEINSRMIGWMKEGEYQLSAETYKEKLAQFKDFVETFDYQTWVAE</sequence>
<proteinExistence type="predicted"/>
<dbReference type="EMBL" id="JAJEQX010000009">
    <property type="protein sequence ID" value="MCC2254160.1"/>
    <property type="molecule type" value="Genomic_DNA"/>
</dbReference>
<name>A0ABS8FVT3_9FIRM</name>
<evidence type="ECO:0000313" key="1">
    <source>
        <dbReference type="EMBL" id="MCC2254160.1"/>
    </source>
</evidence>
<evidence type="ECO:0000313" key="2">
    <source>
        <dbReference type="Proteomes" id="UP001198151"/>
    </source>
</evidence>
<comment type="caution">
    <text evidence="1">The sequence shown here is derived from an EMBL/GenBank/DDBJ whole genome shotgun (WGS) entry which is preliminary data.</text>
</comment>
<protein>
    <submittedName>
        <fullName evidence="1">Uncharacterized protein</fullName>
    </submittedName>
</protein>
<dbReference type="RefSeq" id="WP_227707293.1">
    <property type="nucleotide sequence ID" value="NZ_JAJEQX010000009.1"/>
</dbReference>
<accession>A0ABS8FVT3</accession>